<dbReference type="EMBL" id="BLRU01000210">
    <property type="protein sequence ID" value="GFP20008.1"/>
    <property type="molecule type" value="Genomic_DNA"/>
</dbReference>
<comment type="caution">
    <text evidence="2">The sequence shown here is derived from an EMBL/GenBank/DDBJ whole genome shotgun (WGS) entry which is preliminary data.</text>
</comment>
<dbReference type="InterPro" id="IPR024445">
    <property type="entry name" value="Tnp_ISXO2-like"/>
</dbReference>
<dbReference type="Pfam" id="PF12762">
    <property type="entry name" value="DDE_Tnp_IS1595"/>
    <property type="match status" value="1"/>
</dbReference>
<dbReference type="SMART" id="SM01126">
    <property type="entry name" value="DDE_Tnp_IS1595"/>
    <property type="match status" value="1"/>
</dbReference>
<evidence type="ECO:0000313" key="2">
    <source>
        <dbReference type="EMBL" id="GFP20008.1"/>
    </source>
</evidence>
<reference evidence="2 3" key="1">
    <citation type="journal article" date="2020" name="Front. Microbiol.">
        <title>Single-cell genomics of novel Actinobacteria with the Wood-Ljungdahl pathway discovered in a serpentinizing system.</title>
        <authorList>
            <person name="Merino N."/>
            <person name="Kawai M."/>
            <person name="Boyd E.S."/>
            <person name="Colman D.R."/>
            <person name="McGlynn S.E."/>
            <person name="Nealson K.H."/>
            <person name="Kurokawa K."/>
            <person name="Hongoh Y."/>
        </authorList>
    </citation>
    <scope>NUCLEOTIDE SEQUENCE [LARGE SCALE GENOMIC DNA]</scope>
    <source>
        <strain evidence="2 3">S03</strain>
    </source>
</reference>
<dbReference type="NCBIfam" id="NF033547">
    <property type="entry name" value="transpos_IS1595"/>
    <property type="match status" value="1"/>
</dbReference>
<organism evidence="2 3">
    <name type="scientific">Candidatus Hakubella thermalkaliphila</name>
    <dbReference type="NCBI Taxonomy" id="2754717"/>
    <lineage>
        <taxon>Bacteria</taxon>
        <taxon>Bacillati</taxon>
        <taxon>Actinomycetota</taxon>
        <taxon>Actinomycetota incertae sedis</taxon>
        <taxon>Candidatus Hakubellales</taxon>
        <taxon>Candidatus Hakubellaceae</taxon>
        <taxon>Candidatus Hakubella</taxon>
    </lineage>
</organism>
<dbReference type="Proteomes" id="UP000574717">
    <property type="component" value="Unassembled WGS sequence"/>
</dbReference>
<feature type="domain" description="ISXO2-like transposase" evidence="1">
    <location>
        <begin position="46"/>
        <end position="191"/>
    </location>
</feature>
<dbReference type="AlphaFoldDB" id="A0A6V8NIB7"/>
<sequence length="233" mass="26457">MWDGTSQKNGGNALGLKRMLGFGSYQTAWSWLHKLRRAMVRPDRERLSGRVEVDETYVGGKEQGVRGRQIKKKAIVVIAIEVLEPKGFGRVRFRQITDVSADSLVPFVRDVIVPESTVLTDGWQGYARLSHYGYTHEKASMSASGNPAQVTMPGVHRVASLRKRWLLGTHHGAVSNKHLDYYLGEYTFRFNRRTSKARGLLFYRLRQQSMQTSLTPYRQLVGGRPHLTHGSEE</sequence>
<dbReference type="RefSeq" id="WP_258189024.1">
    <property type="nucleotide sequence ID" value="NZ_BLRU01000210.1"/>
</dbReference>
<evidence type="ECO:0000259" key="1">
    <source>
        <dbReference type="SMART" id="SM01126"/>
    </source>
</evidence>
<name>A0A6V8NIB7_9ACTN</name>
<proteinExistence type="predicted"/>
<gene>
    <name evidence="2" type="ORF">HKBW3S03_01511</name>
</gene>
<protein>
    <recommendedName>
        <fullName evidence="1">ISXO2-like transposase domain-containing protein</fullName>
    </recommendedName>
</protein>
<feature type="non-terminal residue" evidence="2">
    <location>
        <position position="1"/>
    </location>
</feature>
<accession>A0A6V8NIB7</accession>
<evidence type="ECO:0000313" key="3">
    <source>
        <dbReference type="Proteomes" id="UP000574717"/>
    </source>
</evidence>